<name>A0A132EN26_9BURK</name>
<dbReference type="EMBL" id="LPJR01000001">
    <property type="protein sequence ID" value="KWF37744.1"/>
    <property type="molecule type" value="Genomic_DNA"/>
</dbReference>
<dbReference type="SUPFAM" id="SSF51735">
    <property type="entry name" value="NAD(P)-binding Rossmann-fold domains"/>
    <property type="match status" value="1"/>
</dbReference>
<dbReference type="GO" id="GO:0004029">
    <property type="term" value="F:aldehyde dehydrogenase (NAD+) activity"/>
    <property type="evidence" value="ECO:0007669"/>
    <property type="project" value="TreeGrafter"/>
</dbReference>
<dbReference type="PANTHER" id="PTHR48079:SF6">
    <property type="entry name" value="NAD(P)-BINDING DOMAIN-CONTAINING PROTEIN-RELATED"/>
    <property type="match status" value="1"/>
</dbReference>
<sequence>MKIFIAGATGAVGLPLVRVLRALGHQVSGMTRAGAGVDRLRELGAQVSCSDAFDTQAVHAAIEAAAPDVVIDQLTWLPANPADIIKSMPNDTRLHREGGAHLLAAARALGVGRYIMQSRGFYLDAPDGTLADETAPLRYDAPGEIGDSARTIGEYENEVLASPSVAGVVLRYGFFYGPGTWYRPDGAIAEQMRDGAAAIIGAGNAVWSFVHIDDAIAATVASLNAEPGRYNIVDDDPLPVAEWMPAFARWVDAPTPPRVDIADALKSAGEEAVYYHTRLTGASNARAKAQLGFAPRPLLWKPGAA</sequence>
<dbReference type="PANTHER" id="PTHR48079">
    <property type="entry name" value="PROTEIN YEEZ"/>
    <property type="match status" value="1"/>
</dbReference>
<proteinExistence type="predicted"/>
<evidence type="ECO:0000313" key="3">
    <source>
        <dbReference type="Proteomes" id="UP000062912"/>
    </source>
</evidence>
<evidence type="ECO:0000313" key="2">
    <source>
        <dbReference type="EMBL" id="KWF37744.1"/>
    </source>
</evidence>
<dbReference type="AlphaFoldDB" id="A0A132EN26"/>
<dbReference type="Pfam" id="PF01370">
    <property type="entry name" value="Epimerase"/>
    <property type="match status" value="1"/>
</dbReference>
<reference evidence="2 3" key="1">
    <citation type="submission" date="2015-11" db="EMBL/GenBank/DDBJ databases">
        <title>Expanding the genomic diversity of Burkholderia species for the development of highly accurate diagnostics.</title>
        <authorList>
            <person name="Sahl J."/>
            <person name="Keim P."/>
            <person name="Wagner D."/>
        </authorList>
    </citation>
    <scope>NUCLEOTIDE SEQUENCE [LARGE SCALE GENOMIC DNA]</scope>
    <source>
        <strain evidence="2 3">MSMB368WGS</strain>
    </source>
</reference>
<dbReference type="InterPro" id="IPR051783">
    <property type="entry name" value="NAD(P)-dependent_oxidoreduct"/>
</dbReference>
<dbReference type="Gene3D" id="3.40.50.720">
    <property type="entry name" value="NAD(P)-binding Rossmann-like Domain"/>
    <property type="match status" value="1"/>
</dbReference>
<accession>A0A132EN26</accession>
<dbReference type="InterPro" id="IPR001509">
    <property type="entry name" value="Epimerase_deHydtase"/>
</dbReference>
<dbReference type="GO" id="GO:0005737">
    <property type="term" value="C:cytoplasm"/>
    <property type="evidence" value="ECO:0007669"/>
    <property type="project" value="TreeGrafter"/>
</dbReference>
<feature type="domain" description="NAD-dependent epimerase/dehydratase" evidence="1">
    <location>
        <begin position="3"/>
        <end position="232"/>
    </location>
</feature>
<dbReference type="RefSeq" id="WP_060237133.1">
    <property type="nucleotide sequence ID" value="NZ_LPJR01000001.1"/>
</dbReference>
<protein>
    <submittedName>
        <fullName evidence="2">dTDP-4-dehydrorhamnose reductase</fullName>
    </submittedName>
</protein>
<dbReference type="Proteomes" id="UP000062912">
    <property type="component" value="Unassembled WGS sequence"/>
</dbReference>
<organism evidence="2 3">
    <name type="scientific">Burkholderia pseudomultivorans</name>
    <dbReference type="NCBI Taxonomy" id="1207504"/>
    <lineage>
        <taxon>Bacteria</taxon>
        <taxon>Pseudomonadati</taxon>
        <taxon>Pseudomonadota</taxon>
        <taxon>Betaproteobacteria</taxon>
        <taxon>Burkholderiales</taxon>
        <taxon>Burkholderiaceae</taxon>
        <taxon>Burkholderia</taxon>
        <taxon>Burkholderia cepacia complex</taxon>
    </lineage>
</organism>
<dbReference type="InterPro" id="IPR036291">
    <property type="entry name" value="NAD(P)-bd_dom_sf"/>
</dbReference>
<evidence type="ECO:0000259" key="1">
    <source>
        <dbReference type="Pfam" id="PF01370"/>
    </source>
</evidence>
<dbReference type="OrthoDB" id="9787292at2"/>
<comment type="caution">
    <text evidence="2">The sequence shown here is derived from an EMBL/GenBank/DDBJ whole genome shotgun (WGS) entry which is preliminary data.</text>
</comment>
<gene>
    <name evidence="2" type="ORF">WT56_03330</name>
</gene>